<dbReference type="Proteomes" id="UP001212841">
    <property type="component" value="Unassembled WGS sequence"/>
</dbReference>
<proteinExistence type="predicted"/>
<organism evidence="1 2">
    <name type="scientific">Rhizophlyctis rosea</name>
    <dbReference type="NCBI Taxonomy" id="64517"/>
    <lineage>
        <taxon>Eukaryota</taxon>
        <taxon>Fungi</taxon>
        <taxon>Fungi incertae sedis</taxon>
        <taxon>Chytridiomycota</taxon>
        <taxon>Chytridiomycota incertae sedis</taxon>
        <taxon>Chytridiomycetes</taxon>
        <taxon>Rhizophlyctidales</taxon>
        <taxon>Rhizophlyctidaceae</taxon>
        <taxon>Rhizophlyctis</taxon>
    </lineage>
</organism>
<protein>
    <submittedName>
        <fullName evidence="1">Uncharacterized protein</fullName>
    </submittedName>
</protein>
<sequence length="124" mass="14163">MLSAVSRFRTGVLTSQRMLNTRLFPIRSLAPSHFKPASRIIRSFRTTPHSLLSHSIKYTTELSDKVQITLAEHEADIGHDLDVNRPPTEVKQRVGHEFAAEHLLNWSQTPRTVLIVKKPNDDRT</sequence>
<dbReference type="EMBL" id="JADGJD010000852">
    <property type="protein sequence ID" value="KAJ3048069.1"/>
    <property type="molecule type" value="Genomic_DNA"/>
</dbReference>
<comment type="caution">
    <text evidence="1">The sequence shown here is derived from an EMBL/GenBank/DDBJ whole genome shotgun (WGS) entry which is preliminary data.</text>
</comment>
<reference evidence="1" key="1">
    <citation type="submission" date="2020-05" db="EMBL/GenBank/DDBJ databases">
        <title>Phylogenomic resolution of chytrid fungi.</title>
        <authorList>
            <person name="Stajich J.E."/>
            <person name="Amses K."/>
            <person name="Simmons R."/>
            <person name="Seto K."/>
            <person name="Myers J."/>
            <person name="Bonds A."/>
            <person name="Quandt C.A."/>
            <person name="Barry K."/>
            <person name="Liu P."/>
            <person name="Grigoriev I."/>
            <person name="Longcore J.E."/>
            <person name="James T.Y."/>
        </authorList>
    </citation>
    <scope>NUCLEOTIDE SEQUENCE</scope>
    <source>
        <strain evidence="1">JEL0318</strain>
    </source>
</reference>
<gene>
    <name evidence="1" type="ORF">HK097_010910</name>
</gene>
<accession>A0AAD5S709</accession>
<feature type="non-terminal residue" evidence="1">
    <location>
        <position position="1"/>
    </location>
</feature>
<name>A0AAD5S709_9FUNG</name>
<dbReference type="AlphaFoldDB" id="A0AAD5S709"/>
<evidence type="ECO:0000313" key="2">
    <source>
        <dbReference type="Proteomes" id="UP001212841"/>
    </source>
</evidence>
<evidence type="ECO:0000313" key="1">
    <source>
        <dbReference type="EMBL" id="KAJ3048069.1"/>
    </source>
</evidence>
<keyword evidence="2" id="KW-1185">Reference proteome</keyword>